<name>A0A084A7J7_LACLC</name>
<dbReference type="GO" id="GO:0016787">
    <property type="term" value="F:hydrolase activity"/>
    <property type="evidence" value="ECO:0007669"/>
    <property type="project" value="InterPro"/>
</dbReference>
<feature type="domain" description="Dienelactone hydrolase" evidence="1">
    <location>
        <begin position="82"/>
        <end position="182"/>
    </location>
</feature>
<dbReference type="AlphaFoldDB" id="A0A084A7J7"/>
<evidence type="ECO:0000313" key="3">
    <source>
        <dbReference type="Proteomes" id="UP000028401"/>
    </source>
</evidence>
<accession>A0A084A7J7</accession>
<dbReference type="Pfam" id="PF01738">
    <property type="entry name" value="DLH"/>
    <property type="match status" value="1"/>
</dbReference>
<reference evidence="2 3" key="1">
    <citation type="submission" date="2014-06" db="EMBL/GenBank/DDBJ databases">
        <title>Draft genome sequence of the putrescine producing strain Lactococcus lactis subsp cremoris GE214.</title>
        <authorList>
            <person name="Ladero V."/>
            <person name="Linares D.M."/>
            <person name="del Rio B."/>
            <person name="Mayo B."/>
            <person name="Martin M.C."/>
            <person name="Fernandez M."/>
            <person name="Alvarez M.A."/>
        </authorList>
    </citation>
    <scope>NUCLEOTIDE SEQUENCE [LARGE SCALE GENOMIC DNA]</scope>
    <source>
        <strain evidence="2 3">GE214</strain>
    </source>
</reference>
<dbReference type="EMBL" id="AZSI01000204">
    <property type="protein sequence ID" value="KEY61276.1"/>
    <property type="molecule type" value="Genomic_DNA"/>
</dbReference>
<organism evidence="2 3">
    <name type="scientific">Lactococcus cremoris subsp. cremoris GE214</name>
    <dbReference type="NCBI Taxonomy" id="1415168"/>
    <lineage>
        <taxon>Bacteria</taxon>
        <taxon>Bacillati</taxon>
        <taxon>Bacillota</taxon>
        <taxon>Bacilli</taxon>
        <taxon>Lactobacillales</taxon>
        <taxon>Streptococcaceae</taxon>
        <taxon>Lactococcus</taxon>
        <taxon>Lactococcus cremoris subsp. cremoris</taxon>
    </lineage>
</organism>
<dbReference type="SUPFAM" id="SSF53474">
    <property type="entry name" value="alpha/beta-Hydrolases"/>
    <property type="match status" value="1"/>
</dbReference>
<dbReference type="InterPro" id="IPR002925">
    <property type="entry name" value="Dienelactn_hydro"/>
</dbReference>
<dbReference type="InterPro" id="IPR029058">
    <property type="entry name" value="AB_hydrolase_fold"/>
</dbReference>
<sequence>MTNYVFKAGRKDLAPLLLLHSTGGDEHQLLEIAEMIAPHHPILSIRGRVNEQGSNRYFKLRGLGGFTKENFDLDSLDEETNWLTSEVQSLAQKHDLDVQKMIALGYSNGANVALNMFLKGKFNFDKIIAFHGMQLEEFEEAIQLDKKQVFLTYAANDRIVPRENFGDLKGDLEDSGCQIEIFESSLGHQLTQEEVMAAKKWLAEAD</sequence>
<dbReference type="Proteomes" id="UP000028401">
    <property type="component" value="Unassembled WGS sequence"/>
</dbReference>
<dbReference type="PATRIC" id="fig|1415168.3.peg.2656"/>
<protein>
    <submittedName>
        <fullName evidence="2">Putative esterase</fullName>
    </submittedName>
</protein>
<proteinExistence type="predicted"/>
<dbReference type="Gene3D" id="3.40.50.1820">
    <property type="entry name" value="alpha/beta hydrolase"/>
    <property type="match status" value="1"/>
</dbReference>
<evidence type="ECO:0000313" key="2">
    <source>
        <dbReference type="EMBL" id="KEY61276.1"/>
    </source>
</evidence>
<gene>
    <name evidence="2" type="ORF">U725_02606</name>
</gene>
<comment type="caution">
    <text evidence="2">The sequence shown here is derived from an EMBL/GenBank/DDBJ whole genome shotgun (WGS) entry which is preliminary data.</text>
</comment>
<dbReference type="RefSeq" id="WP_042749005.1">
    <property type="nucleotide sequence ID" value="NZ_AZSI01000204.1"/>
</dbReference>
<evidence type="ECO:0000259" key="1">
    <source>
        <dbReference type="Pfam" id="PF01738"/>
    </source>
</evidence>